<keyword evidence="3 6" id="KW-1133">Transmembrane helix</keyword>
<proteinExistence type="inferred from homology"/>
<evidence type="ECO:0000256" key="6">
    <source>
        <dbReference type="SAM" id="Phobius"/>
    </source>
</evidence>
<accession>A0A2C9X279</accession>
<reference evidence="7 8" key="1">
    <citation type="submission" date="2017-05" db="EMBL/GenBank/DDBJ databases">
        <title>The Genome Sequence of Enterococcus faecium 7H8_DIV0219.</title>
        <authorList>
            <consortium name="The Broad Institute Genomics Platform"/>
            <consortium name="The Broad Institute Genomic Center for Infectious Diseases"/>
            <person name="Earl A."/>
            <person name="Manson A."/>
            <person name="Schwartman J."/>
            <person name="Gilmore M."/>
            <person name="Abouelleil A."/>
            <person name="Cao P."/>
            <person name="Chapman S."/>
            <person name="Cusick C."/>
            <person name="Shea T."/>
            <person name="Young S."/>
            <person name="Neafsey D."/>
            <person name="Nusbaum C."/>
            <person name="Birren B."/>
        </authorList>
    </citation>
    <scope>NUCLEOTIDE SEQUENCE [LARGE SCALE GENOMIC DNA]</scope>
    <source>
        <strain evidence="7 8">7H8_DIV0219</strain>
    </source>
</reference>
<name>A0A2C9X279_ENTFC</name>
<comment type="caution">
    <text evidence="7">The sequence shown here is derived from an EMBL/GenBank/DDBJ whole genome shotgun (WGS) entry which is preliminary data.</text>
</comment>
<sequence>MNEIMELLKNQLSKMVNDGSWKFGAIGGGISFVFPDWITSKKLGIEHGVIIGILLAVFIMEWAIGSRLAKLSTSKKKNSTTLIDSAIRDFVILIICMVAYGFDYLLGTGSIIFCLFTFAFIYHNFYSLMANIAVLGWEDKFPMWLIKWLEDEIEVKKEKYFPTNHSKGDDENDIESSRFIK</sequence>
<evidence type="ECO:0000256" key="4">
    <source>
        <dbReference type="ARBA" id="ARBA00023136"/>
    </source>
</evidence>
<dbReference type="InterPro" id="IPR006480">
    <property type="entry name" value="Phage_holin_4_1"/>
</dbReference>
<evidence type="ECO:0000313" key="8">
    <source>
        <dbReference type="Proteomes" id="UP000194885"/>
    </source>
</evidence>
<evidence type="ECO:0000313" key="7">
    <source>
        <dbReference type="EMBL" id="OTN87510.1"/>
    </source>
</evidence>
<evidence type="ECO:0000256" key="5">
    <source>
        <dbReference type="ARBA" id="ARBA00023600"/>
    </source>
</evidence>
<feature type="transmembrane region" description="Helical" evidence="6">
    <location>
        <begin position="108"/>
        <end position="137"/>
    </location>
</feature>
<comment type="similarity">
    <text evidence="5">Belongs to the bacteriophage holin family. Cp-1 holin subfamily.</text>
</comment>
<dbReference type="GO" id="GO:0016020">
    <property type="term" value="C:membrane"/>
    <property type="evidence" value="ECO:0007669"/>
    <property type="project" value="UniProtKB-SubCell"/>
</dbReference>
<evidence type="ECO:0000256" key="1">
    <source>
        <dbReference type="ARBA" id="ARBA00004141"/>
    </source>
</evidence>
<keyword evidence="2 6" id="KW-0812">Transmembrane</keyword>
<evidence type="ECO:0008006" key="9">
    <source>
        <dbReference type="Google" id="ProtNLM"/>
    </source>
</evidence>
<feature type="transmembrane region" description="Helical" evidence="6">
    <location>
        <begin position="44"/>
        <end position="64"/>
    </location>
</feature>
<protein>
    <recommendedName>
        <fullName evidence="9">Holin</fullName>
    </recommendedName>
</protein>
<dbReference type="Proteomes" id="UP000194885">
    <property type="component" value="Unassembled WGS sequence"/>
</dbReference>
<gene>
    <name evidence="7" type="ORF">A5810_002827</name>
</gene>
<evidence type="ECO:0000256" key="2">
    <source>
        <dbReference type="ARBA" id="ARBA00022692"/>
    </source>
</evidence>
<keyword evidence="4 6" id="KW-0472">Membrane</keyword>
<feature type="transmembrane region" description="Helical" evidence="6">
    <location>
        <begin position="85"/>
        <end position="102"/>
    </location>
</feature>
<dbReference type="AlphaFoldDB" id="A0A2C9X279"/>
<comment type="subcellular location">
    <subcellularLocation>
        <location evidence="1">Membrane</location>
        <topology evidence="1">Multi-pass membrane protein</topology>
    </subcellularLocation>
</comment>
<evidence type="ECO:0000256" key="3">
    <source>
        <dbReference type="ARBA" id="ARBA00022989"/>
    </source>
</evidence>
<dbReference type="RefSeq" id="WP_086323852.1">
    <property type="nucleotide sequence ID" value="NZ_NGKW01000008.1"/>
</dbReference>
<dbReference type="EMBL" id="NGKW01000008">
    <property type="protein sequence ID" value="OTN87510.1"/>
    <property type="molecule type" value="Genomic_DNA"/>
</dbReference>
<dbReference type="Pfam" id="PF05105">
    <property type="entry name" value="Phage_holin_4_1"/>
    <property type="match status" value="1"/>
</dbReference>
<feature type="transmembrane region" description="Helical" evidence="6">
    <location>
        <begin position="21"/>
        <end position="38"/>
    </location>
</feature>
<organism evidence="7 8">
    <name type="scientific">Enterococcus faecium</name>
    <name type="common">Streptococcus faecium</name>
    <dbReference type="NCBI Taxonomy" id="1352"/>
    <lineage>
        <taxon>Bacteria</taxon>
        <taxon>Bacillati</taxon>
        <taxon>Bacillota</taxon>
        <taxon>Bacilli</taxon>
        <taxon>Lactobacillales</taxon>
        <taxon>Enterococcaceae</taxon>
        <taxon>Enterococcus</taxon>
    </lineage>
</organism>